<keyword evidence="8" id="KW-1185">Reference proteome</keyword>
<keyword evidence="3" id="KW-0735">Signal-anchor</keyword>
<evidence type="ECO:0000256" key="4">
    <source>
        <dbReference type="ARBA" id="ARBA00022989"/>
    </source>
</evidence>
<dbReference type="InterPro" id="IPR051292">
    <property type="entry name" value="Xyl/GlcA_transferase"/>
</dbReference>
<sequence>MLEISLEGMAPGMFAHKFIIIVITLTMSNSYQGLALDSISSSSRNTSAENLLKQCYNSQFQASGSRFSEYMDGKPTRSLYLHRVWWSTRRSEFPLSFFTQADLQRLWALQEQCKSFPGGTVVAAIWLPLSSNGAPGGEDKAADAEAAKLGPGLSAGHVPTVKNATAILDKVFALNEAATNASCVLRLLLLYELVIDEALTLLMPINTMRNAAMMATDSELVAMVDVDLSANKDLSKSVMRSPERMKEIILHAEKQRMVWILPAFDVSSSVPPPMRNYVADEALSVPHAEKFRLKDMWIKYRLIFPFALERGYTRGHNATNYEEWFVSQAQYPAYYEEGYEPWFMASRFLMPLFDARFRGYYMNKLVAARNVLLLANMRVLPDVWIIHRPHELQVSNYGWLEAQRTMQRRHHNVKMVLDQPILYNGTSKSARDAFFERNIFFYKDAVSQMETRNYTPVADTAADHCRKVLPWWSRRVL</sequence>
<keyword evidence="5" id="KW-0472">Membrane</keyword>
<evidence type="ECO:0000256" key="3">
    <source>
        <dbReference type="ARBA" id="ARBA00022968"/>
    </source>
</evidence>
<evidence type="ECO:0000256" key="5">
    <source>
        <dbReference type="ARBA" id="ARBA00023136"/>
    </source>
</evidence>
<proteinExistence type="predicted"/>
<dbReference type="EMBL" id="BNCO01000008">
    <property type="protein sequence ID" value="GIL50333.1"/>
    <property type="molecule type" value="Genomic_DNA"/>
</dbReference>
<evidence type="ECO:0000256" key="2">
    <source>
        <dbReference type="ARBA" id="ARBA00022692"/>
    </source>
</evidence>
<keyword evidence="6" id="KW-0325">Glycoprotein</keyword>
<dbReference type="AlphaFoldDB" id="A0A8J4B2Z4"/>
<evidence type="ECO:0000313" key="7">
    <source>
        <dbReference type="EMBL" id="GIL50333.1"/>
    </source>
</evidence>
<gene>
    <name evidence="7" type="ORF">Vafri_6574</name>
</gene>
<comment type="subcellular location">
    <subcellularLocation>
        <location evidence="1">Membrane</location>
        <topology evidence="1">Single-pass type II membrane protein</topology>
    </subcellularLocation>
</comment>
<dbReference type="GO" id="GO:0035269">
    <property type="term" value="P:protein O-linked glycosylation via mannose"/>
    <property type="evidence" value="ECO:0007669"/>
    <property type="project" value="TreeGrafter"/>
</dbReference>
<dbReference type="GO" id="GO:0042285">
    <property type="term" value="F:xylosyltransferase activity"/>
    <property type="evidence" value="ECO:0007669"/>
    <property type="project" value="TreeGrafter"/>
</dbReference>
<organism evidence="7 8">
    <name type="scientific">Volvox africanus</name>
    <dbReference type="NCBI Taxonomy" id="51714"/>
    <lineage>
        <taxon>Eukaryota</taxon>
        <taxon>Viridiplantae</taxon>
        <taxon>Chlorophyta</taxon>
        <taxon>core chlorophytes</taxon>
        <taxon>Chlorophyceae</taxon>
        <taxon>CS clade</taxon>
        <taxon>Chlamydomonadales</taxon>
        <taxon>Volvocaceae</taxon>
        <taxon>Volvox</taxon>
    </lineage>
</organism>
<reference evidence="7" key="1">
    <citation type="journal article" date="2021" name="Proc. Natl. Acad. Sci. U.S.A.">
        <title>Three genomes in the algal genus Volvox reveal the fate of a haploid sex-determining region after a transition to homothallism.</title>
        <authorList>
            <person name="Yamamoto K."/>
            <person name="Hamaji T."/>
            <person name="Kawai-Toyooka H."/>
            <person name="Matsuzaki R."/>
            <person name="Takahashi F."/>
            <person name="Nishimura Y."/>
            <person name="Kawachi M."/>
            <person name="Noguchi H."/>
            <person name="Minakuchi Y."/>
            <person name="Umen J.G."/>
            <person name="Toyoda A."/>
            <person name="Nozaki H."/>
        </authorList>
    </citation>
    <scope>NUCLEOTIDE SEQUENCE</scope>
    <source>
        <strain evidence="7">NIES-3780</strain>
    </source>
</reference>
<keyword evidence="2" id="KW-0812">Transmembrane</keyword>
<accession>A0A8J4B2Z4</accession>
<comment type="caution">
    <text evidence="7">The sequence shown here is derived from an EMBL/GenBank/DDBJ whole genome shotgun (WGS) entry which is preliminary data.</text>
</comment>
<dbReference type="PANTHER" id="PTHR12270">
    <property type="entry name" value="GLYCOSYLTRANSFERASE-RELATED"/>
    <property type="match status" value="1"/>
</dbReference>
<dbReference type="Pfam" id="PF13896">
    <property type="entry name" value="Glyco_transf_49"/>
    <property type="match status" value="1"/>
</dbReference>
<dbReference type="GO" id="GO:0015020">
    <property type="term" value="F:glucuronosyltransferase activity"/>
    <property type="evidence" value="ECO:0007669"/>
    <property type="project" value="TreeGrafter"/>
</dbReference>
<dbReference type="GO" id="GO:0016020">
    <property type="term" value="C:membrane"/>
    <property type="evidence" value="ECO:0007669"/>
    <property type="project" value="UniProtKB-SubCell"/>
</dbReference>
<evidence type="ECO:0000256" key="6">
    <source>
        <dbReference type="ARBA" id="ARBA00023180"/>
    </source>
</evidence>
<evidence type="ECO:0000313" key="8">
    <source>
        <dbReference type="Proteomes" id="UP000747399"/>
    </source>
</evidence>
<keyword evidence="4" id="KW-1133">Transmembrane helix</keyword>
<protein>
    <submittedName>
        <fullName evidence="7">Uncharacterized protein</fullName>
    </submittedName>
</protein>
<evidence type="ECO:0000256" key="1">
    <source>
        <dbReference type="ARBA" id="ARBA00004606"/>
    </source>
</evidence>
<dbReference type="PANTHER" id="PTHR12270:SF52">
    <property type="entry name" value="GLYCOSYLTRANSFERASE-LIKE PROTEIN GNT13-RELATED"/>
    <property type="match status" value="1"/>
</dbReference>
<name>A0A8J4B2Z4_9CHLO</name>
<dbReference type="Proteomes" id="UP000747399">
    <property type="component" value="Unassembled WGS sequence"/>
</dbReference>